<dbReference type="RefSeq" id="WP_089837805.1">
    <property type="nucleotide sequence ID" value="NZ_FOZL01000001.1"/>
</dbReference>
<dbReference type="AlphaFoldDB" id="A0A1I6LW10"/>
<protein>
    <recommendedName>
        <fullName evidence="4">DUF2188 domain-containing protein</fullName>
    </recommendedName>
</protein>
<evidence type="ECO:0000313" key="3">
    <source>
        <dbReference type="Proteomes" id="UP000199024"/>
    </source>
</evidence>
<evidence type="ECO:0000313" key="2">
    <source>
        <dbReference type="EMBL" id="SFS07619.1"/>
    </source>
</evidence>
<accession>A0A1I6LW10</accession>
<dbReference type="Proteomes" id="UP000199024">
    <property type="component" value="Unassembled WGS sequence"/>
</dbReference>
<dbReference type="OrthoDB" id="122797at2"/>
<sequence length="69" mass="7761">MSTDKHYLIEKNDDGKFATRAKGSDRASGVFNTQAEAVAYAKELNRNDHPDVERLRHTETGGPDKWRSA</sequence>
<evidence type="ECO:0008006" key="4">
    <source>
        <dbReference type="Google" id="ProtNLM"/>
    </source>
</evidence>
<feature type="region of interest" description="Disordered" evidence="1">
    <location>
        <begin position="43"/>
        <end position="69"/>
    </location>
</feature>
<evidence type="ECO:0000256" key="1">
    <source>
        <dbReference type="SAM" id="MobiDB-lite"/>
    </source>
</evidence>
<organism evidence="2 3">
    <name type="scientific">Granulicella pectinivorans</name>
    <dbReference type="NCBI Taxonomy" id="474950"/>
    <lineage>
        <taxon>Bacteria</taxon>
        <taxon>Pseudomonadati</taxon>
        <taxon>Acidobacteriota</taxon>
        <taxon>Terriglobia</taxon>
        <taxon>Terriglobales</taxon>
        <taxon>Acidobacteriaceae</taxon>
        <taxon>Granulicella</taxon>
    </lineage>
</organism>
<reference evidence="2 3" key="1">
    <citation type="submission" date="2016-10" db="EMBL/GenBank/DDBJ databases">
        <authorList>
            <person name="de Groot N.N."/>
        </authorList>
    </citation>
    <scope>NUCLEOTIDE SEQUENCE [LARGE SCALE GENOMIC DNA]</scope>
    <source>
        <strain evidence="2 3">DSM 21001</strain>
    </source>
</reference>
<name>A0A1I6LW10_9BACT</name>
<dbReference type="InterPro" id="IPR018691">
    <property type="entry name" value="DUF2188"/>
</dbReference>
<gene>
    <name evidence="2" type="ORF">SAMN05421771_1364</name>
</gene>
<dbReference type="Pfam" id="PF09954">
    <property type="entry name" value="DUF2188"/>
    <property type="match status" value="1"/>
</dbReference>
<proteinExistence type="predicted"/>
<dbReference type="EMBL" id="FOZL01000001">
    <property type="protein sequence ID" value="SFS07619.1"/>
    <property type="molecule type" value="Genomic_DNA"/>
</dbReference>
<keyword evidence="3" id="KW-1185">Reference proteome</keyword>